<accession>A0ABW3Y7N4</accession>
<comment type="caution">
    <text evidence="1">The sequence shown here is derived from an EMBL/GenBank/DDBJ whole genome shotgun (WGS) entry which is preliminary data.</text>
</comment>
<dbReference type="InterPro" id="IPR012467">
    <property type="entry name" value="DUF1684"/>
</dbReference>
<evidence type="ECO:0000313" key="1">
    <source>
        <dbReference type="EMBL" id="MFD1316759.1"/>
    </source>
</evidence>
<name>A0ABW3Y7N4_9FLAO</name>
<protein>
    <submittedName>
        <fullName evidence="1">DUF1684 domain-containing protein</fullName>
    </submittedName>
</protein>
<dbReference type="PANTHER" id="PTHR41913">
    <property type="entry name" value="DUF1684 DOMAIN-CONTAINING PROTEIN"/>
    <property type="match status" value="1"/>
</dbReference>
<dbReference type="Pfam" id="PF07920">
    <property type="entry name" value="DUF1684"/>
    <property type="match status" value="1"/>
</dbReference>
<keyword evidence="2" id="KW-1185">Reference proteome</keyword>
<organism evidence="1 2">
    <name type="scientific">Namhaeicola litoreus</name>
    <dbReference type="NCBI Taxonomy" id="1052145"/>
    <lineage>
        <taxon>Bacteria</taxon>
        <taxon>Pseudomonadati</taxon>
        <taxon>Bacteroidota</taxon>
        <taxon>Flavobacteriia</taxon>
        <taxon>Flavobacteriales</taxon>
        <taxon>Flavobacteriaceae</taxon>
        <taxon>Namhaeicola</taxon>
    </lineage>
</organism>
<proteinExistence type="predicted"/>
<dbReference type="EMBL" id="JBHTMY010000004">
    <property type="protein sequence ID" value="MFD1316759.1"/>
    <property type="molecule type" value="Genomic_DNA"/>
</dbReference>
<reference evidence="2" key="1">
    <citation type="journal article" date="2019" name="Int. J. Syst. Evol. Microbiol.">
        <title>The Global Catalogue of Microorganisms (GCM) 10K type strain sequencing project: providing services to taxonomists for standard genome sequencing and annotation.</title>
        <authorList>
            <consortium name="The Broad Institute Genomics Platform"/>
            <consortium name="The Broad Institute Genome Sequencing Center for Infectious Disease"/>
            <person name="Wu L."/>
            <person name="Ma J."/>
        </authorList>
    </citation>
    <scope>NUCLEOTIDE SEQUENCE [LARGE SCALE GENOMIC DNA]</scope>
    <source>
        <strain evidence="2">CCUG 61485</strain>
    </source>
</reference>
<sequence length="197" mass="22892">MKAFLFLFFVCIYTIQAQQSTIKEIKKFQKKLNEEFKNPTESPLTKEGLANFTELSFFPIDTAYVVKAKIERIKDAIPFKMQTTTDRLPIYVLFAKAHFILHGNSYSLEIYRNENLMNSAVDKDYIFLPFTDETNGKTTYQGGRYIDLKVPKGDELIIDFNRAYNPYCAYNGKFSCPIPPKQNHLNTYIEAGVKKYK</sequence>
<dbReference type="Proteomes" id="UP001597201">
    <property type="component" value="Unassembled WGS sequence"/>
</dbReference>
<dbReference type="RefSeq" id="WP_377180117.1">
    <property type="nucleotide sequence ID" value="NZ_JBHTMY010000004.1"/>
</dbReference>
<dbReference type="PANTHER" id="PTHR41913:SF1">
    <property type="entry name" value="DUF1684 DOMAIN-CONTAINING PROTEIN"/>
    <property type="match status" value="1"/>
</dbReference>
<gene>
    <name evidence="1" type="ORF">ACFQ39_14130</name>
</gene>
<evidence type="ECO:0000313" key="2">
    <source>
        <dbReference type="Proteomes" id="UP001597201"/>
    </source>
</evidence>